<reference evidence="1 2" key="1">
    <citation type="submission" date="2018-12" db="EMBL/GenBank/DDBJ databases">
        <title>bacterium Hansschlegelia zhihuaiae S113.</title>
        <authorList>
            <person name="He J."/>
        </authorList>
    </citation>
    <scope>NUCLEOTIDE SEQUENCE [LARGE SCALE GENOMIC DNA]</scope>
    <source>
        <strain evidence="1 2">S 113</strain>
    </source>
</reference>
<proteinExistence type="predicted"/>
<dbReference type="EMBL" id="RYFI01000008">
    <property type="protein sequence ID" value="RXF73480.1"/>
    <property type="molecule type" value="Genomic_DNA"/>
</dbReference>
<accession>A0A4Q0MIP6</accession>
<protein>
    <submittedName>
        <fullName evidence="1">Uncharacterized protein</fullName>
    </submittedName>
</protein>
<evidence type="ECO:0000313" key="1">
    <source>
        <dbReference type="EMBL" id="RXF73480.1"/>
    </source>
</evidence>
<dbReference type="OrthoDB" id="3405928at2"/>
<evidence type="ECO:0000313" key="2">
    <source>
        <dbReference type="Proteomes" id="UP000289708"/>
    </source>
</evidence>
<dbReference type="Proteomes" id="UP000289708">
    <property type="component" value="Unassembled WGS sequence"/>
</dbReference>
<name>A0A4Q0MIP6_9HYPH</name>
<sequence>MANRSQKLTQLIKQVAELMESGSIDDVDSVNQHLKNVLKENRKSLKGPGVQGGMQARMDLEQSHKTTERLTSEHLDQIIERFRAYETRDDLKLYINKTVERKAELESIARRLRLPMTKSDDVEVLVEKIIDATIGYKLRSRAIRGD</sequence>
<dbReference type="RefSeq" id="WP_128777311.1">
    <property type="nucleotide sequence ID" value="NZ_RYFI01000008.1"/>
</dbReference>
<keyword evidence="2" id="KW-1185">Reference proteome</keyword>
<gene>
    <name evidence="1" type="ORF">EK403_09790</name>
</gene>
<dbReference type="AlphaFoldDB" id="A0A4Q0MIP6"/>
<organism evidence="1 2">
    <name type="scientific">Hansschlegelia zhihuaiae</name>
    <dbReference type="NCBI Taxonomy" id="405005"/>
    <lineage>
        <taxon>Bacteria</taxon>
        <taxon>Pseudomonadati</taxon>
        <taxon>Pseudomonadota</taxon>
        <taxon>Alphaproteobacteria</taxon>
        <taxon>Hyphomicrobiales</taxon>
        <taxon>Methylopilaceae</taxon>
        <taxon>Hansschlegelia</taxon>
    </lineage>
</organism>
<comment type="caution">
    <text evidence="1">The sequence shown here is derived from an EMBL/GenBank/DDBJ whole genome shotgun (WGS) entry which is preliminary data.</text>
</comment>